<accession>A0A9Q3XDT6</accession>
<reference evidence="2" key="1">
    <citation type="submission" date="2021-06" db="EMBL/GenBank/DDBJ databases">
        <title>50 bacteria genomes isolated from Dapeng, Shenzhen, China.</title>
        <authorList>
            <person name="Zheng W."/>
            <person name="Yu S."/>
            <person name="Huang Y."/>
        </authorList>
    </citation>
    <scope>NUCLEOTIDE SEQUENCE</scope>
    <source>
        <strain evidence="2">DP4N28-2</strain>
    </source>
</reference>
<dbReference type="AlphaFoldDB" id="A0A9Q3XDT6"/>
<feature type="domain" description="ChlI/MoxR AAA lid" evidence="1">
    <location>
        <begin position="3"/>
        <end position="46"/>
    </location>
</feature>
<dbReference type="Pfam" id="PF19577">
    <property type="entry name" value="DcaP"/>
    <property type="match status" value="1"/>
</dbReference>
<evidence type="ECO:0000259" key="1">
    <source>
        <dbReference type="Pfam" id="PF17863"/>
    </source>
</evidence>
<sequence length="475" mass="51600">MIFAGETARLHAALNGRTEAENADLKAAARLVLAPRARQLPSIELEARLDRLETLVMGLIERLDAQEGQMEANQAESAAAAEAALAETRAMQARQEELAAQIEEPKKQEDKGFRVGNTTVSYAGYVKLDAISQRTSGGQVASGSIVRDFLIPGAIPVGGEASGWDTDFNARQSRFIFKTSTDVGAEHKLNSQIELDFMVTPNGDERISNSYQPRLRQAFITYDNWLFGQTWSTFQNVGALPDSLDFIGTTPGTVFQRQPMVRYTNGGLMLAVEQPETTVTTPTGGRVLAGDDTLPDFVARYNLGGDWGSITAAGILRNLRITDDDFGTGEDSALGYGFSLSGKIALGDKDDFRFMGTVGDGLGRYIGLNIVNDAALDANGDLDPIFTYSGFAAYRHLWSDKLRSNVAGSYFKADNPVLLTSGAVTDESWNVLANIIYSPSRPIDIGLEYMYAERTLESGESGNLQKVQVSTKYSF</sequence>
<dbReference type="InterPro" id="IPR041628">
    <property type="entry name" value="ChlI/MoxR_AAA_lid"/>
</dbReference>
<dbReference type="InterPro" id="IPR045748">
    <property type="entry name" value="DcaP"/>
</dbReference>
<evidence type="ECO:0000313" key="3">
    <source>
        <dbReference type="Proteomes" id="UP000824927"/>
    </source>
</evidence>
<dbReference type="Proteomes" id="UP000824927">
    <property type="component" value="Unassembled WGS sequence"/>
</dbReference>
<dbReference type="Pfam" id="PF17863">
    <property type="entry name" value="AAA_lid_2"/>
    <property type="match status" value="1"/>
</dbReference>
<organism evidence="2 3">
    <name type="scientific">Qipengyuania aquimaris</name>
    <dbReference type="NCBI Taxonomy" id="255984"/>
    <lineage>
        <taxon>Bacteria</taxon>
        <taxon>Pseudomonadati</taxon>
        <taxon>Pseudomonadota</taxon>
        <taxon>Alphaproteobacteria</taxon>
        <taxon>Sphingomonadales</taxon>
        <taxon>Erythrobacteraceae</taxon>
        <taxon>Qipengyuania</taxon>
    </lineage>
</organism>
<evidence type="ECO:0000313" key="2">
    <source>
        <dbReference type="EMBL" id="MBY6218081.1"/>
    </source>
</evidence>
<protein>
    <recommendedName>
        <fullName evidence="1">ChlI/MoxR AAA lid domain-containing protein</fullName>
    </recommendedName>
</protein>
<proteinExistence type="predicted"/>
<comment type="caution">
    <text evidence="2">The sequence shown here is derived from an EMBL/GenBank/DDBJ whole genome shotgun (WGS) entry which is preliminary data.</text>
</comment>
<name>A0A9Q3XDT6_9SPHN</name>
<dbReference type="EMBL" id="JAHVKP010000001">
    <property type="protein sequence ID" value="MBY6218081.1"/>
    <property type="molecule type" value="Genomic_DNA"/>
</dbReference>
<dbReference type="Gene3D" id="1.10.8.80">
    <property type="entry name" value="Magnesium chelatase subunit I, C-Terminal domain"/>
    <property type="match status" value="1"/>
</dbReference>
<dbReference type="SUPFAM" id="SSF56935">
    <property type="entry name" value="Porins"/>
    <property type="match status" value="1"/>
</dbReference>
<gene>
    <name evidence="2" type="ORF">KUV31_06960</name>
</gene>